<name>A0ABV6KFM7_9BACI</name>
<organism evidence="2 3">
    <name type="scientific">Halalkalibacter kiskunsagensis</name>
    <dbReference type="NCBI Taxonomy" id="1548599"/>
    <lineage>
        <taxon>Bacteria</taxon>
        <taxon>Bacillati</taxon>
        <taxon>Bacillota</taxon>
        <taxon>Bacilli</taxon>
        <taxon>Bacillales</taxon>
        <taxon>Bacillaceae</taxon>
        <taxon>Halalkalibacter</taxon>
    </lineage>
</organism>
<evidence type="ECO:0000313" key="3">
    <source>
        <dbReference type="Proteomes" id="UP001589838"/>
    </source>
</evidence>
<dbReference type="RefSeq" id="WP_335960662.1">
    <property type="nucleotide sequence ID" value="NZ_JAXBLX010000011.1"/>
</dbReference>
<comment type="caution">
    <text evidence="2">The sequence shown here is derived from an EMBL/GenBank/DDBJ whole genome shotgun (WGS) entry which is preliminary data.</text>
</comment>
<evidence type="ECO:0000256" key="1">
    <source>
        <dbReference type="SAM" id="Phobius"/>
    </source>
</evidence>
<proteinExistence type="predicted"/>
<feature type="transmembrane region" description="Helical" evidence="1">
    <location>
        <begin position="145"/>
        <end position="171"/>
    </location>
</feature>
<accession>A0ABV6KFM7</accession>
<feature type="transmembrane region" description="Helical" evidence="1">
    <location>
        <begin position="113"/>
        <end position="133"/>
    </location>
</feature>
<reference evidence="2 3" key="1">
    <citation type="submission" date="2024-09" db="EMBL/GenBank/DDBJ databases">
        <authorList>
            <person name="Sun Q."/>
            <person name="Mori K."/>
        </authorList>
    </citation>
    <scope>NUCLEOTIDE SEQUENCE [LARGE SCALE GENOMIC DNA]</scope>
    <source>
        <strain evidence="2 3">NCAIM B.02610</strain>
    </source>
</reference>
<feature type="transmembrane region" description="Helical" evidence="1">
    <location>
        <begin position="177"/>
        <end position="198"/>
    </location>
</feature>
<keyword evidence="1" id="KW-0472">Membrane</keyword>
<dbReference type="Proteomes" id="UP001589838">
    <property type="component" value="Unassembled WGS sequence"/>
</dbReference>
<feature type="transmembrane region" description="Helical" evidence="1">
    <location>
        <begin position="20"/>
        <end position="51"/>
    </location>
</feature>
<sequence>MEKQDWKSGLARFSEWFACLAYINLLWIGFTLLGLLFLGFVPATVAMFTVLRKWMRRKLEMSIFKEFWTSFKKEFVKSNAAGLILILIGYVLYVDVMVYEFGDSLYQQIFQLLLYILAFVYLLAIVFFFPVYVQFELKWYQYLKLSILMAFSSPFRALWMLFIGYGTIFVMSKIPGIIPFFLGSAIAYFWLMIALPLFHKLELQEGKNNK</sequence>
<keyword evidence="1" id="KW-1133">Transmembrane helix</keyword>
<dbReference type="Pfam" id="PF04854">
    <property type="entry name" value="DUF624"/>
    <property type="match status" value="1"/>
</dbReference>
<feature type="transmembrane region" description="Helical" evidence="1">
    <location>
        <begin position="75"/>
        <end position="93"/>
    </location>
</feature>
<dbReference type="InterPro" id="IPR006938">
    <property type="entry name" value="DUF624"/>
</dbReference>
<dbReference type="EMBL" id="JBHLUX010000039">
    <property type="protein sequence ID" value="MFC0472125.1"/>
    <property type="molecule type" value="Genomic_DNA"/>
</dbReference>
<gene>
    <name evidence="2" type="ORF">ACFFHM_16860</name>
</gene>
<keyword evidence="3" id="KW-1185">Reference proteome</keyword>
<evidence type="ECO:0000313" key="2">
    <source>
        <dbReference type="EMBL" id="MFC0472125.1"/>
    </source>
</evidence>
<keyword evidence="1" id="KW-0812">Transmembrane</keyword>
<protein>
    <submittedName>
        <fullName evidence="2">YesL family protein</fullName>
    </submittedName>
</protein>